<gene>
    <name evidence="2" type="ORF">BpHYR1_027116</name>
</gene>
<accession>A0A3M7QWW9</accession>
<keyword evidence="3" id="KW-1185">Reference proteome</keyword>
<evidence type="ECO:0000313" key="2">
    <source>
        <dbReference type="EMBL" id="RNA15709.1"/>
    </source>
</evidence>
<reference evidence="2 3" key="1">
    <citation type="journal article" date="2018" name="Sci. Rep.">
        <title>Genomic signatures of local adaptation to the degree of environmental predictability in rotifers.</title>
        <authorList>
            <person name="Franch-Gras L."/>
            <person name="Hahn C."/>
            <person name="Garcia-Roger E.M."/>
            <person name="Carmona M.J."/>
            <person name="Serra M."/>
            <person name="Gomez A."/>
        </authorList>
    </citation>
    <scope>NUCLEOTIDE SEQUENCE [LARGE SCALE GENOMIC DNA]</scope>
    <source>
        <strain evidence="2">HYR1</strain>
    </source>
</reference>
<organism evidence="2 3">
    <name type="scientific">Brachionus plicatilis</name>
    <name type="common">Marine rotifer</name>
    <name type="synonym">Brachionus muelleri</name>
    <dbReference type="NCBI Taxonomy" id="10195"/>
    <lineage>
        <taxon>Eukaryota</taxon>
        <taxon>Metazoa</taxon>
        <taxon>Spiralia</taxon>
        <taxon>Gnathifera</taxon>
        <taxon>Rotifera</taxon>
        <taxon>Eurotatoria</taxon>
        <taxon>Monogononta</taxon>
        <taxon>Pseudotrocha</taxon>
        <taxon>Ploima</taxon>
        <taxon>Brachionidae</taxon>
        <taxon>Brachionus</taxon>
    </lineage>
</organism>
<comment type="caution">
    <text evidence="2">The sequence shown here is derived from an EMBL/GenBank/DDBJ whole genome shotgun (WGS) entry which is preliminary data.</text>
</comment>
<evidence type="ECO:0000313" key="3">
    <source>
        <dbReference type="Proteomes" id="UP000276133"/>
    </source>
</evidence>
<name>A0A3M7QWW9_BRAPC</name>
<sequence>MNVNLNAHGGEKILFANILLHYHVMIKAWNDIQMLKIIKGRPANANNALSFQPKETITESFDEVEEQRVQEPEDFTKILIDIQENFKLCHNKSKKKRGGPADTNSGTNENI</sequence>
<dbReference type="AlphaFoldDB" id="A0A3M7QWW9"/>
<protein>
    <submittedName>
        <fullName evidence="2">Uncharacterized protein</fullName>
    </submittedName>
</protein>
<dbReference type="Proteomes" id="UP000276133">
    <property type="component" value="Unassembled WGS sequence"/>
</dbReference>
<feature type="region of interest" description="Disordered" evidence="1">
    <location>
        <begin position="91"/>
        <end position="111"/>
    </location>
</feature>
<feature type="compositionally biased region" description="Polar residues" evidence="1">
    <location>
        <begin position="102"/>
        <end position="111"/>
    </location>
</feature>
<dbReference type="EMBL" id="REGN01004903">
    <property type="protein sequence ID" value="RNA15709.1"/>
    <property type="molecule type" value="Genomic_DNA"/>
</dbReference>
<proteinExistence type="predicted"/>
<evidence type="ECO:0000256" key="1">
    <source>
        <dbReference type="SAM" id="MobiDB-lite"/>
    </source>
</evidence>